<dbReference type="InterPro" id="IPR011765">
    <property type="entry name" value="Pept_M16_N"/>
</dbReference>
<dbReference type="FunFam" id="3.30.830.10:FF:000008">
    <property type="entry name" value="Mitochondrial-processing peptidase subunit beta"/>
    <property type="match status" value="1"/>
</dbReference>
<feature type="domain" description="Peptidase M16 C-terminal" evidence="4">
    <location>
        <begin position="238"/>
        <end position="420"/>
    </location>
</feature>
<protein>
    <submittedName>
        <fullName evidence="5">Mitochondrial-processing peptidase subunit alpha-like</fullName>
    </submittedName>
</protein>
<gene>
    <name evidence="5" type="ORF">C2E20_5287</name>
</gene>
<evidence type="ECO:0000256" key="1">
    <source>
        <dbReference type="ARBA" id="ARBA00002123"/>
    </source>
</evidence>
<evidence type="ECO:0000313" key="6">
    <source>
        <dbReference type="Proteomes" id="UP000239649"/>
    </source>
</evidence>
<evidence type="ECO:0000259" key="3">
    <source>
        <dbReference type="Pfam" id="PF00675"/>
    </source>
</evidence>
<dbReference type="OrthoDB" id="10251424at2759"/>
<dbReference type="Gene3D" id="3.30.830.10">
    <property type="entry name" value="Metalloenzyme, LuxS/M16 peptidase-like"/>
    <property type="match status" value="2"/>
</dbReference>
<sequence>MLGASGAALAAAAAARAFSTSAAVQAAAPAVASASQRGFLSKLWGSGSRVDVPLTDALPGVVVPDAVSPSAEAPSTRLTKLKNGMTIATENTPGATATLGIYVDSGSVHESPANTGVSHLLEYMAFKTTKNRTHLRLVREVEAIGGNVLASASREQMAYNIDTSKATVPEALEVLADAVLNPKFQSWEVAEQVRKMEADVKNLKDNPQTTLLEGLHSVAYSGGLGRPLIVPEGMLGGLTADVAAEFYAANYTAPRMVLAGAGVDHDELVRLAEPLLAAAPSAGASGESNSAYVGGDWRQFSASPLTHAILAFEYQGGWRDVKGSVAMTVLQYLLGGGGSFSAGGPGKGMHSRLYTRVLNAHPWMHNCTALNSIYNSTGLVGIFASAESSQAGEMVDVLCKEIQAVAKGVTDVELERAKSAAVSSVLMNLESRAVVAEDIGRQVLTYGHRKPVAEFIGEIRGLKASHLSSAVNKLLKTAPSMAVLGDIAHVPRYDQVMKRFG</sequence>
<comment type="caution">
    <text evidence="5">The sequence shown here is derived from an EMBL/GenBank/DDBJ whole genome shotgun (WGS) entry which is preliminary data.</text>
</comment>
<proteinExistence type="inferred from homology"/>
<dbReference type="Pfam" id="PF00675">
    <property type="entry name" value="Peptidase_M16"/>
    <property type="match status" value="1"/>
</dbReference>
<evidence type="ECO:0000259" key="4">
    <source>
        <dbReference type="Pfam" id="PF05193"/>
    </source>
</evidence>
<dbReference type="GO" id="GO:0005739">
    <property type="term" value="C:mitochondrion"/>
    <property type="evidence" value="ECO:0007669"/>
    <property type="project" value="TreeGrafter"/>
</dbReference>
<dbReference type="SUPFAM" id="SSF63411">
    <property type="entry name" value="LuxS/MPP-like metallohydrolase"/>
    <property type="match status" value="2"/>
</dbReference>
<dbReference type="AlphaFoldDB" id="A0A2P6VB24"/>
<dbReference type="GO" id="GO:0046872">
    <property type="term" value="F:metal ion binding"/>
    <property type="evidence" value="ECO:0007669"/>
    <property type="project" value="InterPro"/>
</dbReference>
<dbReference type="PANTHER" id="PTHR11851:SF49">
    <property type="entry name" value="MITOCHONDRIAL-PROCESSING PEPTIDASE SUBUNIT ALPHA"/>
    <property type="match status" value="1"/>
</dbReference>
<dbReference type="Pfam" id="PF05193">
    <property type="entry name" value="Peptidase_M16_C"/>
    <property type="match status" value="1"/>
</dbReference>
<dbReference type="STRING" id="554055.A0A2P6VB24"/>
<comment type="function">
    <text evidence="1">Substrate recognition and binding subunit of the essential mitochondrial processing protease (MPP), which cleaves the mitochondrial sequence off newly imported precursors proteins.</text>
</comment>
<dbReference type="Proteomes" id="UP000239649">
    <property type="component" value="Unassembled WGS sequence"/>
</dbReference>
<dbReference type="PANTHER" id="PTHR11851">
    <property type="entry name" value="METALLOPROTEASE"/>
    <property type="match status" value="1"/>
</dbReference>
<dbReference type="InterPro" id="IPR011249">
    <property type="entry name" value="Metalloenz_LuxS/M16"/>
</dbReference>
<dbReference type="InterPro" id="IPR050361">
    <property type="entry name" value="MPP/UQCRC_Complex"/>
</dbReference>
<dbReference type="EMBL" id="LHPF02000015">
    <property type="protein sequence ID" value="PSC71302.1"/>
    <property type="molecule type" value="Genomic_DNA"/>
</dbReference>
<keyword evidence="6" id="KW-1185">Reference proteome</keyword>
<organism evidence="5 6">
    <name type="scientific">Micractinium conductrix</name>
    <dbReference type="NCBI Taxonomy" id="554055"/>
    <lineage>
        <taxon>Eukaryota</taxon>
        <taxon>Viridiplantae</taxon>
        <taxon>Chlorophyta</taxon>
        <taxon>core chlorophytes</taxon>
        <taxon>Trebouxiophyceae</taxon>
        <taxon>Chlorellales</taxon>
        <taxon>Chlorellaceae</taxon>
        <taxon>Chlorella clade</taxon>
        <taxon>Micractinium</taxon>
    </lineage>
</organism>
<dbReference type="InterPro" id="IPR007863">
    <property type="entry name" value="Peptidase_M16_C"/>
</dbReference>
<feature type="domain" description="Peptidase M16 N-terminal" evidence="3">
    <location>
        <begin position="87"/>
        <end position="231"/>
    </location>
</feature>
<comment type="similarity">
    <text evidence="2">Belongs to the peptidase M16 family.</text>
</comment>
<reference evidence="5 6" key="1">
    <citation type="journal article" date="2018" name="Plant J.">
        <title>Genome sequences of Chlorella sorokiniana UTEX 1602 and Micractinium conductrix SAG 241.80: implications to maltose excretion by a green alga.</title>
        <authorList>
            <person name="Arriola M.B."/>
            <person name="Velmurugan N."/>
            <person name="Zhang Y."/>
            <person name="Plunkett M.H."/>
            <person name="Hondzo H."/>
            <person name="Barney B.M."/>
        </authorList>
    </citation>
    <scope>NUCLEOTIDE SEQUENCE [LARGE SCALE GENOMIC DNA]</scope>
    <source>
        <strain evidence="5 6">SAG 241.80</strain>
    </source>
</reference>
<accession>A0A2P6VB24</accession>
<name>A0A2P6VB24_9CHLO</name>
<evidence type="ECO:0000256" key="2">
    <source>
        <dbReference type="ARBA" id="ARBA00007261"/>
    </source>
</evidence>
<evidence type="ECO:0000313" key="5">
    <source>
        <dbReference type="EMBL" id="PSC71302.1"/>
    </source>
</evidence>